<protein>
    <recommendedName>
        <fullName evidence="16">Lipoxygenase</fullName>
        <ecNumber evidence="16">1.13.11.-</ecNumber>
    </recommendedName>
</protein>
<dbReference type="Gene3D" id="4.10.372.10">
    <property type="entry name" value="Lipoxygenase-1, Domain 3"/>
    <property type="match status" value="1"/>
</dbReference>
<dbReference type="SUPFAM" id="SSF48484">
    <property type="entry name" value="Lipoxigenase"/>
    <property type="match status" value="1"/>
</dbReference>
<dbReference type="Gene3D" id="1.20.245.10">
    <property type="entry name" value="Lipoxygenase-1, Domain 5"/>
    <property type="match status" value="1"/>
</dbReference>
<dbReference type="PROSITE" id="PS51393">
    <property type="entry name" value="LIPOXYGENASE_3"/>
    <property type="match status" value="1"/>
</dbReference>
<dbReference type="FunFam" id="1.20.245.10:FF:000002">
    <property type="entry name" value="Lipoxygenase"/>
    <property type="match status" value="1"/>
</dbReference>
<dbReference type="InterPro" id="IPR001024">
    <property type="entry name" value="PLAT/LH2_dom"/>
</dbReference>
<evidence type="ECO:0000256" key="12">
    <source>
        <dbReference type="ARBA" id="ARBA00023004"/>
    </source>
</evidence>
<dbReference type="InterPro" id="IPR020834">
    <property type="entry name" value="LipOase_CS"/>
</dbReference>
<comment type="caution">
    <text evidence="15">Lacks conserved residue(s) required for the propagation of feature annotation.</text>
</comment>
<feature type="region of interest" description="Disordered" evidence="17">
    <location>
        <begin position="86"/>
        <end position="108"/>
    </location>
</feature>
<evidence type="ECO:0000256" key="16">
    <source>
        <dbReference type="RuleBase" id="RU003975"/>
    </source>
</evidence>
<dbReference type="FunFam" id="2.60.60.20:FF:000015">
    <property type="entry name" value="Lipoxygenase"/>
    <property type="match status" value="1"/>
</dbReference>
<evidence type="ECO:0000256" key="9">
    <source>
        <dbReference type="ARBA" id="ARBA00022832"/>
    </source>
</evidence>
<sequence length="954" mass="108881">MMLQCRNLSTLKLFTVSQNGYQRKSVVGSTIERKDHVKSIRNKSTLLPMKWPTGILYSGSGSRSQPLIVASTVEGDEALHRTVPRSFSGAKSSHNTSDTQTEEIEEKKMASQKIKGTVVLMKKNVLDFNDFNASVLDRVHELFGKRVSLQLVSAVNVDPANRLQGKLGKPAYLEDWITTITPLTAGESAFNITFDWDKNIGVPGAFLIRNDHHSEFYLKTVTLEDVPGEGRIHFVCNSWVYPVDKYKKDRVFFTNKTYLPSETPASLRKYREEELIHLRGDGKGELQEWDRVYDYAYYNDLGNPDKGPKYVRPVLGGSKEYPYPRRGRTGRAPTKTDPNAEKRLKLLLSLNIYVPRDERFGHLKMSDFLAYALKSFGQFLKPELESLFDKTPNEFDSFEDVFKLYEGGVGLPDSLLENIRENIPAEMLKEIFRTDGEQLLKFPMPQVIKEDKYAWRTDEQFAREMLAGINPVLIRRLQEFPPGSKLDHKVYGDHTSKITKEHIEHNLNGLTVDEAIKSNRLFILDHHDTLMLYLRRINTTHTKTYASRTLLFLKDDGTLKPIAIELSLPNPHGDPLGCISKVYTPANYGIEGSTWLLAKGYVTVNDSGYHQLISHWLKTHAAIEPFVIATNRQLSVMHPIYKLLHPHFRDTMNVNAVGRQTLINAGGALETTVFPAKYSMEMSSKIYKNWVFPDQALPVDLIKRGVAVEDKNSPHGVRLLIEDYPYAVDGLEIWSAIKTWVKDYCSFYYKTDETVQRDSELQSWWKELREKGHGDKKDEPWWPKMQTREELIEILTIVIWISSAYHAAINFGQYPYGGYPPSRPSISHRFIPEEGSPEYEELKTNPEKAYLKTFNSQLLSVLGIALVEVLSRHSSDEIFIGQRDIPEWTADAEVLKAFENFGKKLKEIEEKIVKMNKDEKLKNRLGPAKVPYTLLYPSSEGGLTGKGIPNSVSI</sequence>
<dbReference type="PRINTS" id="PR00087">
    <property type="entry name" value="LIPOXYGENASE"/>
</dbReference>
<dbReference type="InterPro" id="IPR001246">
    <property type="entry name" value="LipOase_plant"/>
</dbReference>
<dbReference type="FunFam" id="4.10.375.10:FF:000001">
    <property type="entry name" value="Lipoxygenase"/>
    <property type="match status" value="1"/>
</dbReference>
<dbReference type="InterPro" id="IPR036226">
    <property type="entry name" value="LipOase_C_sf"/>
</dbReference>
<evidence type="ECO:0000256" key="3">
    <source>
        <dbReference type="ARBA" id="ARBA00009419"/>
    </source>
</evidence>
<dbReference type="GO" id="GO:0005506">
    <property type="term" value="F:iron ion binding"/>
    <property type="evidence" value="ECO:0007669"/>
    <property type="project" value="UniProtKB-ARBA"/>
</dbReference>
<keyword evidence="5" id="KW-0963">Cytoplasm</keyword>
<evidence type="ECO:0000256" key="7">
    <source>
        <dbReference type="ARBA" id="ARBA00022723"/>
    </source>
</evidence>
<keyword evidence="11" id="KW-0560">Oxidoreductase</keyword>
<evidence type="ECO:0000256" key="15">
    <source>
        <dbReference type="PROSITE-ProRule" id="PRU00152"/>
    </source>
</evidence>
<dbReference type="Gene3D" id="2.60.60.20">
    <property type="entry name" value="PLAT/LH2 domain"/>
    <property type="match status" value="1"/>
</dbReference>
<evidence type="ECO:0000256" key="6">
    <source>
        <dbReference type="ARBA" id="ARBA00022516"/>
    </source>
</evidence>
<dbReference type="PANTHER" id="PTHR11771">
    <property type="entry name" value="LIPOXYGENASE"/>
    <property type="match status" value="1"/>
</dbReference>
<comment type="caution">
    <text evidence="20">The sequence shown here is derived from an EMBL/GenBank/DDBJ whole genome shotgun (WGS) entry which is preliminary data.</text>
</comment>
<comment type="subcellular location">
    <subcellularLocation>
        <location evidence="2">Cytoplasm</location>
    </subcellularLocation>
</comment>
<dbReference type="EMBL" id="JAEACU010000002">
    <property type="protein sequence ID" value="KAH7543063.1"/>
    <property type="molecule type" value="Genomic_DNA"/>
</dbReference>
<feature type="compositionally biased region" description="Polar residues" evidence="17">
    <location>
        <begin position="89"/>
        <end position="99"/>
    </location>
</feature>
<dbReference type="PRINTS" id="PR00468">
    <property type="entry name" value="PLTLPOXGNASE"/>
</dbReference>
<dbReference type="FunFam" id="3.10.450.60:FF:000002">
    <property type="entry name" value="Lipoxygenase"/>
    <property type="match status" value="1"/>
</dbReference>
<dbReference type="InterPro" id="IPR036392">
    <property type="entry name" value="PLAT/LH2_dom_sf"/>
</dbReference>
<reference evidence="20" key="1">
    <citation type="journal article" date="2021" name="Front. Plant Sci.">
        <title>Chromosome-Scale Genome Assembly for Chinese Sour Jujube and Insights Into Its Genome Evolution and Domestication Signature.</title>
        <authorList>
            <person name="Shen L.-Y."/>
            <person name="Luo H."/>
            <person name="Wang X.-L."/>
            <person name="Wang X.-M."/>
            <person name="Qiu X.-J."/>
            <person name="Liu H."/>
            <person name="Zhou S.-S."/>
            <person name="Jia K.-H."/>
            <person name="Nie S."/>
            <person name="Bao Y.-T."/>
            <person name="Zhang R.-G."/>
            <person name="Yun Q.-Z."/>
            <person name="Chai Y.-H."/>
            <person name="Lu J.-Y."/>
            <person name="Li Y."/>
            <person name="Zhao S.-W."/>
            <person name="Mao J.-F."/>
            <person name="Jia S.-G."/>
            <person name="Mao Y.-M."/>
        </authorList>
    </citation>
    <scope>NUCLEOTIDE SEQUENCE</scope>
    <source>
        <strain evidence="20">AT0</strain>
        <tissue evidence="20">Leaf</tissue>
    </source>
</reference>
<keyword evidence="14 16" id="KW-0275">Fatty acid biosynthesis</keyword>
<keyword evidence="10" id="KW-0223">Dioxygenase</keyword>
<dbReference type="InterPro" id="IPR000907">
    <property type="entry name" value="LipOase"/>
</dbReference>
<keyword evidence="13" id="KW-0443">Lipid metabolism</keyword>
<keyword evidence="8 16" id="KW-0925">Oxylipin biosynthesis</keyword>
<feature type="domain" description="Lipoxygenase" evidence="19">
    <location>
        <begin position="257"/>
        <end position="954"/>
    </location>
</feature>
<organism evidence="20 21">
    <name type="scientific">Ziziphus jujuba var. spinosa</name>
    <dbReference type="NCBI Taxonomy" id="714518"/>
    <lineage>
        <taxon>Eukaryota</taxon>
        <taxon>Viridiplantae</taxon>
        <taxon>Streptophyta</taxon>
        <taxon>Embryophyta</taxon>
        <taxon>Tracheophyta</taxon>
        <taxon>Spermatophyta</taxon>
        <taxon>Magnoliopsida</taxon>
        <taxon>eudicotyledons</taxon>
        <taxon>Gunneridae</taxon>
        <taxon>Pentapetalae</taxon>
        <taxon>rosids</taxon>
        <taxon>fabids</taxon>
        <taxon>Rosales</taxon>
        <taxon>Rhamnaceae</taxon>
        <taxon>Paliureae</taxon>
        <taxon>Ziziphus</taxon>
    </lineage>
</organism>
<accession>A0A978VW68</accession>
<name>A0A978VW68_ZIZJJ</name>
<dbReference type="InterPro" id="IPR013819">
    <property type="entry name" value="LipOase_C"/>
</dbReference>
<comment type="subunit">
    <text evidence="4">Monomer.</text>
</comment>
<evidence type="ECO:0000256" key="1">
    <source>
        <dbReference type="ARBA" id="ARBA00001962"/>
    </source>
</evidence>
<dbReference type="GO" id="GO:0034440">
    <property type="term" value="P:lipid oxidation"/>
    <property type="evidence" value="ECO:0007669"/>
    <property type="project" value="InterPro"/>
</dbReference>
<comment type="cofactor">
    <cofactor evidence="1">
        <name>Fe cation</name>
        <dbReference type="ChEBI" id="CHEBI:24875"/>
    </cofactor>
</comment>
<dbReference type="Gene3D" id="4.10.375.10">
    <property type="entry name" value="Lipoxygenase-1, Domain 2"/>
    <property type="match status" value="1"/>
</dbReference>
<dbReference type="GO" id="GO:0016702">
    <property type="term" value="F:oxidoreductase activity, acting on single donors with incorporation of molecular oxygen, incorporation of two atoms of oxygen"/>
    <property type="evidence" value="ECO:0007669"/>
    <property type="project" value="InterPro"/>
</dbReference>
<proteinExistence type="inferred from homology"/>
<dbReference type="AlphaFoldDB" id="A0A978VW68"/>
<dbReference type="GO" id="GO:0031408">
    <property type="term" value="P:oxylipin biosynthetic process"/>
    <property type="evidence" value="ECO:0007669"/>
    <property type="project" value="UniProtKB-UniRule"/>
</dbReference>
<comment type="pathway">
    <text evidence="16">Lipid metabolism; oxylipin biosynthesis.</text>
</comment>
<dbReference type="GO" id="GO:0006633">
    <property type="term" value="P:fatty acid biosynthetic process"/>
    <property type="evidence" value="ECO:0007669"/>
    <property type="project" value="UniProtKB-KW"/>
</dbReference>
<comment type="similarity">
    <text evidence="3 16">Belongs to the lipoxygenase family.</text>
</comment>
<evidence type="ECO:0000256" key="11">
    <source>
        <dbReference type="ARBA" id="ARBA00023002"/>
    </source>
</evidence>
<evidence type="ECO:0000259" key="19">
    <source>
        <dbReference type="PROSITE" id="PS51393"/>
    </source>
</evidence>
<dbReference type="Proteomes" id="UP000813462">
    <property type="component" value="Unassembled WGS sequence"/>
</dbReference>
<dbReference type="FunFam" id="4.10.372.10:FF:000001">
    <property type="entry name" value="Lipoxygenase"/>
    <property type="match status" value="1"/>
</dbReference>
<dbReference type="Pfam" id="PF01477">
    <property type="entry name" value="PLAT"/>
    <property type="match status" value="1"/>
</dbReference>
<keyword evidence="7" id="KW-0479">Metal-binding</keyword>
<dbReference type="CDD" id="cd01751">
    <property type="entry name" value="PLAT_LH2"/>
    <property type="match status" value="1"/>
</dbReference>
<evidence type="ECO:0000256" key="4">
    <source>
        <dbReference type="ARBA" id="ARBA00011245"/>
    </source>
</evidence>
<dbReference type="InterPro" id="IPR042057">
    <property type="entry name" value="Lipoxy_PLAT/LH2"/>
</dbReference>
<dbReference type="Gene3D" id="3.10.450.60">
    <property type="match status" value="1"/>
</dbReference>
<dbReference type="InterPro" id="IPR027433">
    <property type="entry name" value="Lipoxygenase_dom_3"/>
</dbReference>
<dbReference type="OrthoDB" id="407298at2759"/>
<dbReference type="PROSITE" id="PS50095">
    <property type="entry name" value="PLAT"/>
    <property type="match status" value="1"/>
</dbReference>
<evidence type="ECO:0000313" key="20">
    <source>
        <dbReference type="EMBL" id="KAH7543063.1"/>
    </source>
</evidence>
<evidence type="ECO:0000256" key="5">
    <source>
        <dbReference type="ARBA" id="ARBA00022490"/>
    </source>
</evidence>
<evidence type="ECO:0000256" key="8">
    <source>
        <dbReference type="ARBA" id="ARBA00022767"/>
    </source>
</evidence>
<evidence type="ECO:0000313" key="21">
    <source>
        <dbReference type="Proteomes" id="UP000813462"/>
    </source>
</evidence>
<dbReference type="Pfam" id="PF00305">
    <property type="entry name" value="Lipoxygenase"/>
    <property type="match status" value="1"/>
</dbReference>
<dbReference type="SMART" id="SM00308">
    <property type="entry name" value="LH2"/>
    <property type="match status" value="1"/>
</dbReference>
<evidence type="ECO:0000256" key="10">
    <source>
        <dbReference type="ARBA" id="ARBA00022964"/>
    </source>
</evidence>
<dbReference type="SUPFAM" id="SSF49723">
    <property type="entry name" value="Lipase/lipooxygenase domain (PLAT/LH2 domain)"/>
    <property type="match status" value="1"/>
</dbReference>
<feature type="domain" description="PLAT" evidence="18">
    <location>
        <begin position="129"/>
        <end position="254"/>
    </location>
</feature>
<keyword evidence="9" id="KW-0276">Fatty acid metabolism</keyword>
<keyword evidence="6 16" id="KW-0444">Lipid biosynthesis</keyword>
<evidence type="ECO:0000256" key="2">
    <source>
        <dbReference type="ARBA" id="ARBA00004496"/>
    </source>
</evidence>
<evidence type="ECO:0000256" key="13">
    <source>
        <dbReference type="ARBA" id="ARBA00023098"/>
    </source>
</evidence>
<dbReference type="GO" id="GO:0005737">
    <property type="term" value="C:cytoplasm"/>
    <property type="evidence" value="ECO:0007669"/>
    <property type="project" value="UniProtKB-SubCell"/>
</dbReference>
<evidence type="ECO:0000259" key="18">
    <source>
        <dbReference type="PROSITE" id="PS50095"/>
    </source>
</evidence>
<dbReference type="EC" id="1.13.11.-" evidence="16"/>
<comment type="function">
    <text evidence="16">Plant lipoxygenase may be involved in a number of diverse aspects of plant physiology including growth and development, pest resistance, and senescence or responses to wounding.</text>
</comment>
<dbReference type="PROSITE" id="PS00081">
    <property type="entry name" value="LIPOXYGENASE_2"/>
    <property type="match status" value="1"/>
</dbReference>
<evidence type="ECO:0000256" key="17">
    <source>
        <dbReference type="SAM" id="MobiDB-lite"/>
    </source>
</evidence>
<evidence type="ECO:0000256" key="14">
    <source>
        <dbReference type="ARBA" id="ARBA00023160"/>
    </source>
</evidence>
<gene>
    <name evidence="20" type="ORF">FEM48_Zijuj02G0143400</name>
</gene>
<keyword evidence="12" id="KW-0408">Iron</keyword>